<dbReference type="InterPro" id="IPR014748">
    <property type="entry name" value="Enoyl-CoA_hydra_C"/>
</dbReference>
<organism evidence="3 4">
    <name type="scientific">Methylorubrum thiocyanatum</name>
    <dbReference type="NCBI Taxonomy" id="47958"/>
    <lineage>
        <taxon>Bacteria</taxon>
        <taxon>Pseudomonadati</taxon>
        <taxon>Pseudomonadota</taxon>
        <taxon>Alphaproteobacteria</taxon>
        <taxon>Hyphomicrobiales</taxon>
        <taxon>Methylobacteriaceae</taxon>
        <taxon>Methylorubrum</taxon>
    </lineage>
</organism>
<dbReference type="GO" id="GO:0016829">
    <property type="term" value="F:lyase activity"/>
    <property type="evidence" value="ECO:0007669"/>
    <property type="project" value="UniProtKB-KW"/>
</dbReference>
<keyword evidence="4" id="KW-1185">Reference proteome</keyword>
<proteinExistence type="inferred from homology"/>
<name>A0AA40S0N6_9HYPH</name>
<dbReference type="AlphaFoldDB" id="A0AA40S0N6"/>
<dbReference type="PANTHER" id="PTHR11941">
    <property type="entry name" value="ENOYL-COA HYDRATASE-RELATED"/>
    <property type="match status" value="1"/>
</dbReference>
<gene>
    <name evidence="3" type="ORF">HNR51_001060</name>
</gene>
<dbReference type="Gene3D" id="3.90.226.10">
    <property type="entry name" value="2-enoyl-CoA Hydratase, Chain A, domain 1"/>
    <property type="match status" value="1"/>
</dbReference>
<evidence type="ECO:0000313" key="3">
    <source>
        <dbReference type="EMBL" id="MBA8911992.1"/>
    </source>
</evidence>
<accession>A0AA40S0N6</accession>
<protein>
    <submittedName>
        <fullName evidence="3">Enoyl-CoA hydratase/carnithine racemase</fullName>
    </submittedName>
</protein>
<dbReference type="SUPFAM" id="SSF52096">
    <property type="entry name" value="ClpP/crotonase"/>
    <property type="match status" value="1"/>
</dbReference>
<dbReference type="RefSeq" id="WP_182554208.1">
    <property type="nucleotide sequence ID" value="NZ_BPRF01000005.1"/>
</dbReference>
<dbReference type="NCBIfam" id="NF004796">
    <property type="entry name" value="PRK06144.1"/>
    <property type="match status" value="1"/>
</dbReference>
<dbReference type="EMBL" id="JACJIB010000002">
    <property type="protein sequence ID" value="MBA8911992.1"/>
    <property type="molecule type" value="Genomic_DNA"/>
</dbReference>
<evidence type="ECO:0000256" key="2">
    <source>
        <dbReference type="ARBA" id="ARBA00023239"/>
    </source>
</evidence>
<dbReference type="InterPro" id="IPR001753">
    <property type="entry name" value="Enoyl-CoA_hydra/iso"/>
</dbReference>
<dbReference type="GO" id="GO:0006635">
    <property type="term" value="P:fatty acid beta-oxidation"/>
    <property type="evidence" value="ECO:0007669"/>
    <property type="project" value="TreeGrafter"/>
</dbReference>
<evidence type="ECO:0000256" key="1">
    <source>
        <dbReference type="ARBA" id="ARBA00005254"/>
    </source>
</evidence>
<comment type="similarity">
    <text evidence="1">Belongs to the enoyl-CoA hydratase/isomerase family.</text>
</comment>
<reference evidence="3 4" key="1">
    <citation type="submission" date="2020-08" db="EMBL/GenBank/DDBJ databases">
        <title>Genomic Encyclopedia of Type Strains, Phase IV (KMG-IV): sequencing the most valuable type-strain genomes for metagenomic binning, comparative biology and taxonomic classification.</title>
        <authorList>
            <person name="Goeker M."/>
        </authorList>
    </citation>
    <scope>NUCLEOTIDE SEQUENCE [LARGE SCALE GENOMIC DNA]</scope>
    <source>
        <strain evidence="3 4">DSM 11490</strain>
    </source>
</reference>
<dbReference type="InterPro" id="IPR029045">
    <property type="entry name" value="ClpP/crotonase-like_dom_sf"/>
</dbReference>
<keyword evidence="2" id="KW-0456">Lyase</keyword>
<dbReference type="Gene3D" id="1.10.12.10">
    <property type="entry name" value="Lyase 2-enoyl-coa Hydratase, Chain A, domain 2"/>
    <property type="match status" value="1"/>
</dbReference>
<dbReference type="CDD" id="cd06558">
    <property type="entry name" value="crotonase-like"/>
    <property type="match status" value="1"/>
</dbReference>
<comment type="caution">
    <text evidence="3">The sequence shown here is derived from an EMBL/GenBank/DDBJ whole genome shotgun (WGS) entry which is preliminary data.</text>
</comment>
<dbReference type="PANTHER" id="PTHR11941:SF54">
    <property type="entry name" value="ENOYL-COA HYDRATASE, MITOCHONDRIAL"/>
    <property type="match status" value="1"/>
</dbReference>
<dbReference type="Pfam" id="PF00378">
    <property type="entry name" value="ECH_1"/>
    <property type="match status" value="1"/>
</dbReference>
<dbReference type="Proteomes" id="UP000543554">
    <property type="component" value="Unassembled WGS sequence"/>
</dbReference>
<sequence>MNADAETASSDELLFAVDETGIARITLNRPKARNALTFAMYRGLVELCERIEADRAIKAVIITGAGDKAFAAGTDIAQFRSFSKPDDAIGYERFMDRVLGGLERLRVPTIAAIAGACTGGGAAIAAACDMRIASRDARFGFPIARTLGNCLSQNTLRRLANLIGGPRVKDILFTARLVGADEALAIGLVNEVVEDAAAVAARADALAALLASHAPLTLQATKEGLRRIAEEGTAETAEGERPGDDLILMTYMSEDFREGMEAFLGKRPPNFKGR</sequence>
<evidence type="ECO:0000313" key="4">
    <source>
        <dbReference type="Proteomes" id="UP000543554"/>
    </source>
</evidence>